<feature type="domain" description="HIG1" evidence="6">
    <location>
        <begin position="88"/>
        <end position="179"/>
    </location>
</feature>
<comment type="caution">
    <text evidence="7">The sequence shown here is derived from an EMBL/GenBank/DDBJ whole genome shotgun (WGS) entry which is preliminary data.</text>
</comment>
<dbReference type="PANTHER" id="PTHR28018">
    <property type="entry name" value="RESPIRATORY SUPERCOMPLEX FACTOR 2, MITOCHONDRIAL"/>
    <property type="match status" value="1"/>
</dbReference>
<keyword evidence="4 5" id="KW-0472">Membrane</keyword>
<keyword evidence="3 5" id="KW-1133">Transmembrane helix</keyword>
<organism evidence="7 8">
    <name type="scientific">Zalerion maritima</name>
    <dbReference type="NCBI Taxonomy" id="339359"/>
    <lineage>
        <taxon>Eukaryota</taxon>
        <taxon>Fungi</taxon>
        <taxon>Dikarya</taxon>
        <taxon>Ascomycota</taxon>
        <taxon>Pezizomycotina</taxon>
        <taxon>Sordariomycetes</taxon>
        <taxon>Lulworthiomycetidae</taxon>
        <taxon>Lulworthiales</taxon>
        <taxon>Lulworthiaceae</taxon>
        <taxon>Zalerion</taxon>
    </lineage>
</organism>
<dbReference type="AlphaFoldDB" id="A0AAD5RG12"/>
<dbReference type="Pfam" id="PF04588">
    <property type="entry name" value="HIG_1_N"/>
    <property type="match status" value="1"/>
</dbReference>
<keyword evidence="8" id="KW-1185">Reference proteome</keyword>
<dbReference type="EMBL" id="JAKWBI020000718">
    <property type="protein sequence ID" value="KAJ2892817.1"/>
    <property type="molecule type" value="Genomic_DNA"/>
</dbReference>
<dbReference type="PANTHER" id="PTHR28018:SF3">
    <property type="entry name" value="RESPIRATORY SUPERCOMPLEX FACTOR 2, MITOCHONDRIAL"/>
    <property type="match status" value="1"/>
</dbReference>
<keyword evidence="2 5" id="KW-0812">Transmembrane</keyword>
<evidence type="ECO:0000256" key="3">
    <source>
        <dbReference type="ARBA" id="ARBA00022989"/>
    </source>
</evidence>
<reference evidence="7" key="1">
    <citation type="submission" date="2022-07" db="EMBL/GenBank/DDBJ databases">
        <title>Draft genome sequence of Zalerion maritima ATCC 34329, a (micro)plastics degrading marine fungus.</title>
        <authorList>
            <person name="Paco A."/>
            <person name="Goncalves M.F.M."/>
            <person name="Rocha-Santos T.A.P."/>
            <person name="Alves A."/>
        </authorList>
    </citation>
    <scope>NUCLEOTIDE SEQUENCE</scope>
    <source>
        <strain evidence="7">ATCC 34329</strain>
    </source>
</reference>
<gene>
    <name evidence="7" type="ORF">MKZ38_009327</name>
</gene>
<dbReference type="InterPro" id="IPR007667">
    <property type="entry name" value="Hypoxia_induced_domain"/>
</dbReference>
<proteinExistence type="predicted"/>
<name>A0AAD5RG12_9PEZI</name>
<evidence type="ECO:0000259" key="6">
    <source>
        <dbReference type="PROSITE" id="PS51503"/>
    </source>
</evidence>
<accession>A0AAD5RG12</accession>
<evidence type="ECO:0000256" key="1">
    <source>
        <dbReference type="ARBA" id="ARBA00004173"/>
    </source>
</evidence>
<feature type="transmembrane region" description="Helical" evidence="5">
    <location>
        <begin position="12"/>
        <end position="38"/>
    </location>
</feature>
<dbReference type="PROSITE" id="PS51503">
    <property type="entry name" value="HIG1"/>
    <property type="match status" value="1"/>
</dbReference>
<dbReference type="GO" id="GO:0033617">
    <property type="term" value="P:mitochondrial respiratory chain complex IV assembly"/>
    <property type="evidence" value="ECO:0007669"/>
    <property type="project" value="TreeGrafter"/>
</dbReference>
<evidence type="ECO:0000256" key="2">
    <source>
        <dbReference type="ARBA" id="ARBA00022692"/>
    </source>
</evidence>
<sequence length="237" mass="26172">MKLITPEEEQAHYNAVVAGGAIGGAIGLTVGCGGAIIASRRYPAFRNLTLPFKAFLVTSTSTFGAIVEADRWSMDFERSRDPNRFYRTEDQKLLSEARSKLSADQQILTLAREHRYKIVLACWVASMAASLSIVGRSKYLSAAQKIVQARVYAQGLTLAVLVATAALELGDAKSGAGRWETVMVVDPNDPEHKRMIEKKIHKEEYVGQDLWKDMVAAEERRLATLKNEKEISKAATQ</sequence>
<comment type="subcellular location">
    <subcellularLocation>
        <location evidence="1">Mitochondrion</location>
    </subcellularLocation>
</comment>
<evidence type="ECO:0000256" key="5">
    <source>
        <dbReference type="SAM" id="Phobius"/>
    </source>
</evidence>
<evidence type="ECO:0000313" key="8">
    <source>
        <dbReference type="Proteomes" id="UP001201980"/>
    </source>
</evidence>
<protein>
    <submittedName>
        <fullName evidence="7">Mitochondrial hypoxia responsive domain-containing protein</fullName>
    </submittedName>
</protein>
<evidence type="ECO:0000313" key="7">
    <source>
        <dbReference type="EMBL" id="KAJ2892817.1"/>
    </source>
</evidence>
<dbReference type="InterPro" id="IPR040153">
    <property type="entry name" value="Rcf2"/>
</dbReference>
<dbReference type="Proteomes" id="UP001201980">
    <property type="component" value="Unassembled WGS sequence"/>
</dbReference>
<evidence type="ECO:0000256" key="4">
    <source>
        <dbReference type="ARBA" id="ARBA00023136"/>
    </source>
</evidence>
<dbReference type="PROSITE" id="PS51257">
    <property type="entry name" value="PROKAR_LIPOPROTEIN"/>
    <property type="match status" value="1"/>
</dbReference>
<dbReference type="GO" id="GO:0005739">
    <property type="term" value="C:mitochondrion"/>
    <property type="evidence" value="ECO:0007669"/>
    <property type="project" value="UniProtKB-SubCell"/>
</dbReference>